<dbReference type="Proteomes" id="UP000572051">
    <property type="component" value="Unassembled WGS sequence"/>
</dbReference>
<dbReference type="Gene3D" id="3.50.50.60">
    <property type="entry name" value="FAD/NAD(P)-binding domain"/>
    <property type="match status" value="1"/>
</dbReference>
<protein>
    <submittedName>
        <fullName evidence="3">Glycine/D-amino acid oxidase-like deaminating enzyme</fullName>
    </submittedName>
</protein>
<dbReference type="SUPFAM" id="SSF51905">
    <property type="entry name" value="FAD/NAD(P)-binding domain"/>
    <property type="match status" value="1"/>
</dbReference>
<evidence type="ECO:0000313" key="4">
    <source>
        <dbReference type="Proteomes" id="UP000572051"/>
    </source>
</evidence>
<comment type="caution">
    <text evidence="3">The sequence shown here is derived from an EMBL/GenBank/DDBJ whole genome shotgun (WGS) entry which is preliminary data.</text>
</comment>
<feature type="region of interest" description="Disordered" evidence="1">
    <location>
        <begin position="15"/>
        <end position="41"/>
    </location>
</feature>
<dbReference type="Gene3D" id="3.30.9.10">
    <property type="entry name" value="D-Amino Acid Oxidase, subunit A, domain 2"/>
    <property type="match status" value="1"/>
</dbReference>
<dbReference type="InterPro" id="IPR006076">
    <property type="entry name" value="FAD-dep_OxRdtase"/>
</dbReference>
<dbReference type="RefSeq" id="WP_179826108.1">
    <property type="nucleotide sequence ID" value="NZ_JACCFS010000001.1"/>
</dbReference>
<gene>
    <name evidence="3" type="ORF">HNR10_004172</name>
</gene>
<dbReference type="InterPro" id="IPR036188">
    <property type="entry name" value="FAD/NAD-bd_sf"/>
</dbReference>
<evidence type="ECO:0000313" key="3">
    <source>
        <dbReference type="EMBL" id="NYJ36291.1"/>
    </source>
</evidence>
<name>A0A7Z0ER96_9ACTN</name>
<keyword evidence="4" id="KW-1185">Reference proteome</keyword>
<dbReference type="EMBL" id="JACCFS010000001">
    <property type="protein sequence ID" value="NYJ36291.1"/>
    <property type="molecule type" value="Genomic_DNA"/>
</dbReference>
<dbReference type="Pfam" id="PF01266">
    <property type="entry name" value="DAO"/>
    <property type="match status" value="1"/>
</dbReference>
<feature type="domain" description="FAD dependent oxidoreductase" evidence="2">
    <location>
        <begin position="48"/>
        <end position="420"/>
    </location>
</feature>
<dbReference type="PANTHER" id="PTHR13847">
    <property type="entry name" value="SARCOSINE DEHYDROGENASE-RELATED"/>
    <property type="match status" value="1"/>
</dbReference>
<dbReference type="GO" id="GO:0005737">
    <property type="term" value="C:cytoplasm"/>
    <property type="evidence" value="ECO:0007669"/>
    <property type="project" value="TreeGrafter"/>
</dbReference>
<organism evidence="3 4">
    <name type="scientific">Nocardiopsis aegyptia</name>
    <dbReference type="NCBI Taxonomy" id="220378"/>
    <lineage>
        <taxon>Bacteria</taxon>
        <taxon>Bacillati</taxon>
        <taxon>Actinomycetota</taxon>
        <taxon>Actinomycetes</taxon>
        <taxon>Streptosporangiales</taxon>
        <taxon>Nocardiopsidaceae</taxon>
        <taxon>Nocardiopsis</taxon>
    </lineage>
</organism>
<sequence>MTAYRNGEVSHWMWASGPPAAPPAEPSGSPSAPTPDRRSAPLPEERQDLVIVGGGLTGLWAAHQAVVEDPGRSVTVLEAEHVGYGASGRNGGWMSTLLPGNRAVYARAARARGLDGVAEVSAFQREMNATIDDTLRVLAEEGVDADQHQGGHLQIATTPAALKRLERAHAANLAHGYHASELDLLDAGQVAERVAVAPALGGLHYRPTARVDPAKLTRGLARAVERRGVRILEGTRVTRVGAGRVTTTRGDVRAATVLCCLEAYSGQVEGDVPGLGRREAIPVNSSMIVTDPLPDAVWERIGWDGRECLSDAAHTFVYAQRTEDGRIAIGGRGTPYAYASGTPGPGMVDARTVRTLHDRLRHFFPGTDLTVEHAWRGAIGVTRDWCAGVFFDPSTRVGVVRGFAGHGVTATRLAARTLLDRAAERDTPLTRLPWNDHDSGRWEPEPIRWVGVHAMYRLFGVADRWEESRHSQETSLIARFGSRLAGLRE</sequence>
<accession>A0A7Z0ER96</accession>
<proteinExistence type="predicted"/>
<evidence type="ECO:0000259" key="2">
    <source>
        <dbReference type="Pfam" id="PF01266"/>
    </source>
</evidence>
<dbReference type="PANTHER" id="PTHR13847:SF285">
    <property type="entry name" value="FAD DEPENDENT OXIDOREDUCTASE DOMAIN-CONTAINING PROTEIN"/>
    <property type="match status" value="1"/>
</dbReference>
<dbReference type="AlphaFoldDB" id="A0A7Z0ER96"/>
<reference evidence="3 4" key="1">
    <citation type="submission" date="2020-07" db="EMBL/GenBank/DDBJ databases">
        <title>Sequencing the genomes of 1000 actinobacteria strains.</title>
        <authorList>
            <person name="Klenk H.-P."/>
        </authorList>
    </citation>
    <scope>NUCLEOTIDE SEQUENCE [LARGE SCALE GENOMIC DNA]</scope>
    <source>
        <strain evidence="3 4">DSM 44442</strain>
    </source>
</reference>
<evidence type="ECO:0000256" key="1">
    <source>
        <dbReference type="SAM" id="MobiDB-lite"/>
    </source>
</evidence>